<comment type="caution">
    <text evidence="1">The sequence shown here is derived from an EMBL/GenBank/DDBJ whole genome shotgun (WGS) entry which is preliminary data.</text>
</comment>
<name>A0A1F5I8Y6_9BACT</name>
<accession>A0A1F5I8Y6</accession>
<protein>
    <submittedName>
        <fullName evidence="1">Uncharacterized protein</fullName>
    </submittedName>
</protein>
<dbReference type="Proteomes" id="UP000177300">
    <property type="component" value="Unassembled WGS sequence"/>
</dbReference>
<evidence type="ECO:0000313" key="2">
    <source>
        <dbReference type="Proteomes" id="UP000177300"/>
    </source>
</evidence>
<dbReference type="EMBL" id="MFBY01000048">
    <property type="protein sequence ID" value="OGE12853.1"/>
    <property type="molecule type" value="Genomic_DNA"/>
</dbReference>
<organism evidence="1 2">
    <name type="scientific">Candidatus Curtissbacteria bacterium RIFCSPLOWO2_12_FULL_38_9</name>
    <dbReference type="NCBI Taxonomy" id="1797735"/>
    <lineage>
        <taxon>Bacteria</taxon>
        <taxon>Candidatus Curtissiibacteriota</taxon>
    </lineage>
</organism>
<proteinExistence type="predicted"/>
<sequence>MLIILNLKSNLLPPYSVDWQGDGGTYNNEKSVVDYISQQNPHDYSVYAYSPAIFDYPFDYLIYCYERRGLLEKPKDRQNLMYLIIREASSKKYLTSGWYGDKTRDKTEVVDKAEFPGDLLVEKHKRID</sequence>
<evidence type="ECO:0000313" key="1">
    <source>
        <dbReference type="EMBL" id="OGE12853.1"/>
    </source>
</evidence>
<dbReference type="AlphaFoldDB" id="A0A1F5I8Y6"/>
<reference evidence="1 2" key="1">
    <citation type="journal article" date="2016" name="Nat. Commun.">
        <title>Thousands of microbial genomes shed light on interconnected biogeochemical processes in an aquifer system.</title>
        <authorList>
            <person name="Anantharaman K."/>
            <person name="Brown C.T."/>
            <person name="Hug L.A."/>
            <person name="Sharon I."/>
            <person name="Castelle C.J."/>
            <person name="Probst A.J."/>
            <person name="Thomas B.C."/>
            <person name="Singh A."/>
            <person name="Wilkins M.J."/>
            <person name="Karaoz U."/>
            <person name="Brodie E.L."/>
            <person name="Williams K.H."/>
            <person name="Hubbard S.S."/>
            <person name="Banfield J.F."/>
        </authorList>
    </citation>
    <scope>NUCLEOTIDE SEQUENCE [LARGE SCALE GENOMIC DNA]</scope>
</reference>
<gene>
    <name evidence="1" type="ORF">A3G14_00930</name>
</gene>